<reference evidence="1 2" key="1">
    <citation type="journal article" date="2016" name="Sci. Rep.">
        <title>Metabolic traits of an uncultured archaeal lineage -MSBL1- from brine pools of the Red Sea.</title>
        <authorList>
            <person name="Mwirichia R."/>
            <person name="Alam I."/>
            <person name="Rashid M."/>
            <person name="Vinu M."/>
            <person name="Ba-Alawi W."/>
            <person name="Anthony Kamau A."/>
            <person name="Kamanda Ngugi D."/>
            <person name="Goker M."/>
            <person name="Klenk H.P."/>
            <person name="Bajic V."/>
            <person name="Stingl U."/>
        </authorList>
    </citation>
    <scope>NUCLEOTIDE SEQUENCE [LARGE SCALE GENOMIC DNA]</scope>
    <source>
        <strain evidence="1">SCGC-AAA259M10</strain>
    </source>
</reference>
<protein>
    <submittedName>
        <fullName evidence="1">Uncharacterized protein</fullName>
    </submittedName>
</protein>
<sequence>MTPNQTGLGMKCPLEISAQFATLVFLRIESPLTEHRTSNNHNLKFSQLNMKIRKKWELIRKNLRECEVIILRMVLVRKMIL</sequence>
<dbReference type="Proteomes" id="UP000070341">
    <property type="component" value="Unassembled WGS sequence"/>
</dbReference>
<dbReference type="AlphaFoldDB" id="A0A133UWP1"/>
<comment type="caution">
    <text evidence="1">The sequence shown here is derived from an EMBL/GenBank/DDBJ whole genome shotgun (WGS) entry which is preliminary data.</text>
</comment>
<accession>A0A133UWP1</accession>
<organism evidence="1 2">
    <name type="scientific">candidate division MSBL1 archaeon SCGC-AAA259M10</name>
    <dbReference type="NCBI Taxonomy" id="1698270"/>
    <lineage>
        <taxon>Archaea</taxon>
        <taxon>Methanobacteriati</taxon>
        <taxon>Methanobacteriota</taxon>
        <taxon>candidate division MSBL1</taxon>
    </lineage>
</organism>
<evidence type="ECO:0000313" key="2">
    <source>
        <dbReference type="Proteomes" id="UP000070341"/>
    </source>
</evidence>
<keyword evidence="2" id="KW-1185">Reference proteome</keyword>
<proteinExistence type="predicted"/>
<name>A0A133UWP1_9EURY</name>
<dbReference type="EMBL" id="LHXU01000101">
    <property type="protein sequence ID" value="KXA98614.1"/>
    <property type="molecule type" value="Genomic_DNA"/>
</dbReference>
<evidence type="ECO:0000313" key="1">
    <source>
        <dbReference type="EMBL" id="KXA98614.1"/>
    </source>
</evidence>
<gene>
    <name evidence="1" type="ORF">AKJ40_04615</name>
</gene>